<keyword evidence="1" id="KW-0472">Membrane</keyword>
<evidence type="ECO:0000259" key="2">
    <source>
        <dbReference type="Pfam" id="PF09851"/>
    </source>
</evidence>
<dbReference type="Pfam" id="PF09851">
    <property type="entry name" value="SHOCT"/>
    <property type="match status" value="1"/>
</dbReference>
<sequence length="132" mass="14890">MSVTFSDPEQHVIMDDMMGGEGSRRLARMHRRIGYRYLSGKGFGMMGGGMMGGMIGGGMMGNQMMFFSFWRIIMWIILLAVIGVAVYFIVRAQRGNGKVLASFSETPIEIAKKRYARGEITREEYENISQNL</sequence>
<accession>A0A0F9CJS2</accession>
<feature type="transmembrane region" description="Helical" evidence="1">
    <location>
        <begin position="72"/>
        <end position="90"/>
    </location>
</feature>
<evidence type="ECO:0000313" key="3">
    <source>
        <dbReference type="EMBL" id="KKL49369.1"/>
    </source>
</evidence>
<proteinExistence type="predicted"/>
<dbReference type="EMBL" id="LAZR01032980">
    <property type="protein sequence ID" value="KKL49369.1"/>
    <property type="molecule type" value="Genomic_DNA"/>
</dbReference>
<keyword evidence="1" id="KW-0812">Transmembrane</keyword>
<reference evidence="3" key="1">
    <citation type="journal article" date="2015" name="Nature">
        <title>Complex archaea that bridge the gap between prokaryotes and eukaryotes.</title>
        <authorList>
            <person name="Spang A."/>
            <person name="Saw J.H."/>
            <person name="Jorgensen S.L."/>
            <person name="Zaremba-Niedzwiedzka K."/>
            <person name="Martijn J."/>
            <person name="Lind A.E."/>
            <person name="van Eijk R."/>
            <person name="Schleper C."/>
            <person name="Guy L."/>
            <person name="Ettema T.J."/>
        </authorList>
    </citation>
    <scope>NUCLEOTIDE SEQUENCE</scope>
</reference>
<feature type="transmembrane region" description="Helical" evidence="1">
    <location>
        <begin position="38"/>
        <end position="60"/>
    </location>
</feature>
<gene>
    <name evidence="3" type="ORF">LCGC14_2316210</name>
</gene>
<protein>
    <recommendedName>
        <fullName evidence="2">SHOCT domain-containing protein</fullName>
    </recommendedName>
</protein>
<name>A0A0F9CJS2_9ZZZZ</name>
<evidence type="ECO:0000256" key="1">
    <source>
        <dbReference type="SAM" id="Phobius"/>
    </source>
</evidence>
<dbReference type="InterPro" id="IPR018649">
    <property type="entry name" value="SHOCT"/>
</dbReference>
<feature type="domain" description="SHOCT" evidence="2">
    <location>
        <begin position="106"/>
        <end position="126"/>
    </location>
</feature>
<organism evidence="3">
    <name type="scientific">marine sediment metagenome</name>
    <dbReference type="NCBI Taxonomy" id="412755"/>
    <lineage>
        <taxon>unclassified sequences</taxon>
        <taxon>metagenomes</taxon>
        <taxon>ecological metagenomes</taxon>
    </lineage>
</organism>
<keyword evidence="1" id="KW-1133">Transmembrane helix</keyword>
<comment type="caution">
    <text evidence="3">The sequence shown here is derived from an EMBL/GenBank/DDBJ whole genome shotgun (WGS) entry which is preliminary data.</text>
</comment>
<dbReference type="AlphaFoldDB" id="A0A0F9CJS2"/>